<gene>
    <name evidence="2" type="ORF">PIB30_045802</name>
</gene>
<dbReference type="Proteomes" id="UP001341840">
    <property type="component" value="Unassembled WGS sequence"/>
</dbReference>
<accession>A0ABU6ZF02</accession>
<feature type="region of interest" description="Disordered" evidence="1">
    <location>
        <begin position="40"/>
        <end position="79"/>
    </location>
</feature>
<sequence length="102" mass="11307">MNLLLYLDAKLNAHTRSLIAPSSIQVHISTILDSICPLQPSNHQQLTSTTHQNKHTNSKRHSITTQSLTKPKTRVGNISPEIPKLVGIDHQALKRTRSSPNS</sequence>
<evidence type="ECO:0000313" key="3">
    <source>
        <dbReference type="Proteomes" id="UP001341840"/>
    </source>
</evidence>
<name>A0ABU6ZF02_9FABA</name>
<evidence type="ECO:0000313" key="2">
    <source>
        <dbReference type="EMBL" id="MED6220546.1"/>
    </source>
</evidence>
<dbReference type="EMBL" id="JASCZI010272142">
    <property type="protein sequence ID" value="MED6220546.1"/>
    <property type="molecule type" value="Genomic_DNA"/>
</dbReference>
<keyword evidence="3" id="KW-1185">Reference proteome</keyword>
<organism evidence="2 3">
    <name type="scientific">Stylosanthes scabra</name>
    <dbReference type="NCBI Taxonomy" id="79078"/>
    <lineage>
        <taxon>Eukaryota</taxon>
        <taxon>Viridiplantae</taxon>
        <taxon>Streptophyta</taxon>
        <taxon>Embryophyta</taxon>
        <taxon>Tracheophyta</taxon>
        <taxon>Spermatophyta</taxon>
        <taxon>Magnoliopsida</taxon>
        <taxon>eudicotyledons</taxon>
        <taxon>Gunneridae</taxon>
        <taxon>Pentapetalae</taxon>
        <taxon>rosids</taxon>
        <taxon>fabids</taxon>
        <taxon>Fabales</taxon>
        <taxon>Fabaceae</taxon>
        <taxon>Papilionoideae</taxon>
        <taxon>50 kb inversion clade</taxon>
        <taxon>dalbergioids sensu lato</taxon>
        <taxon>Dalbergieae</taxon>
        <taxon>Pterocarpus clade</taxon>
        <taxon>Stylosanthes</taxon>
    </lineage>
</organism>
<comment type="caution">
    <text evidence="2">The sequence shown here is derived from an EMBL/GenBank/DDBJ whole genome shotgun (WGS) entry which is preliminary data.</text>
</comment>
<protein>
    <submittedName>
        <fullName evidence="2">Uncharacterized protein</fullName>
    </submittedName>
</protein>
<evidence type="ECO:0000256" key="1">
    <source>
        <dbReference type="SAM" id="MobiDB-lite"/>
    </source>
</evidence>
<feature type="compositionally biased region" description="Basic residues" evidence="1">
    <location>
        <begin position="52"/>
        <end position="62"/>
    </location>
</feature>
<reference evidence="2 3" key="1">
    <citation type="journal article" date="2023" name="Plants (Basel)">
        <title>Bridging the Gap: Combining Genomics and Transcriptomics Approaches to Understand Stylosanthes scabra, an Orphan Legume from the Brazilian Caatinga.</title>
        <authorList>
            <person name="Ferreira-Neto J.R.C."/>
            <person name="da Silva M.D."/>
            <person name="Binneck E."/>
            <person name="de Melo N.F."/>
            <person name="da Silva R.H."/>
            <person name="de Melo A.L.T.M."/>
            <person name="Pandolfi V."/>
            <person name="Bustamante F.O."/>
            <person name="Brasileiro-Vidal A.C."/>
            <person name="Benko-Iseppon A.M."/>
        </authorList>
    </citation>
    <scope>NUCLEOTIDE SEQUENCE [LARGE SCALE GENOMIC DNA]</scope>
    <source>
        <tissue evidence="2">Leaves</tissue>
    </source>
</reference>
<proteinExistence type="predicted"/>
<feature type="compositionally biased region" description="Polar residues" evidence="1">
    <location>
        <begin position="40"/>
        <end position="51"/>
    </location>
</feature>